<evidence type="ECO:0000313" key="3">
    <source>
        <dbReference type="EMBL" id="TQF05408.1"/>
    </source>
</evidence>
<feature type="transmembrane region" description="Helical" evidence="2">
    <location>
        <begin position="52"/>
        <end position="70"/>
    </location>
</feature>
<keyword evidence="2" id="KW-0472">Membrane</keyword>
<gene>
    <name evidence="3" type="ORF">E6W39_28205</name>
</gene>
<proteinExistence type="predicted"/>
<comment type="caution">
    <text evidence="3">The sequence shown here is derived from an EMBL/GenBank/DDBJ whole genome shotgun (WGS) entry which is preliminary data.</text>
</comment>
<evidence type="ECO:0000313" key="4">
    <source>
        <dbReference type="Proteomes" id="UP000319103"/>
    </source>
</evidence>
<protein>
    <submittedName>
        <fullName evidence="3">Uncharacterized protein</fullName>
    </submittedName>
</protein>
<dbReference type="Proteomes" id="UP000319103">
    <property type="component" value="Unassembled WGS sequence"/>
</dbReference>
<dbReference type="AlphaFoldDB" id="A0A540W8T5"/>
<feature type="compositionally biased region" description="Basic and acidic residues" evidence="1">
    <location>
        <begin position="32"/>
        <end position="41"/>
    </location>
</feature>
<dbReference type="RefSeq" id="WP_141635886.1">
    <property type="nucleotide sequence ID" value="NZ_VIGB01000003.1"/>
</dbReference>
<reference evidence="3 4" key="1">
    <citation type="submission" date="2019-06" db="EMBL/GenBank/DDBJ databases">
        <title>Description of Kitasatospora acidophila sp. nov. isolated from pine grove soil, and reclassification of Streptomyces novaecaesareae to Kitasatospora novaeceasareae comb. nov.</title>
        <authorList>
            <person name="Kim M.J."/>
        </authorList>
    </citation>
    <scope>NUCLEOTIDE SEQUENCE [LARGE SCALE GENOMIC DNA]</scope>
    <source>
        <strain evidence="3 4">MMS16-CNU292</strain>
    </source>
</reference>
<name>A0A540W8T5_9ACTN</name>
<organism evidence="3 4">
    <name type="scientific">Kitasatospora acidiphila</name>
    <dbReference type="NCBI Taxonomy" id="2567942"/>
    <lineage>
        <taxon>Bacteria</taxon>
        <taxon>Bacillati</taxon>
        <taxon>Actinomycetota</taxon>
        <taxon>Actinomycetes</taxon>
        <taxon>Kitasatosporales</taxon>
        <taxon>Streptomycetaceae</taxon>
        <taxon>Kitasatospora</taxon>
    </lineage>
</organism>
<keyword evidence="2" id="KW-0812">Transmembrane</keyword>
<feature type="compositionally biased region" description="Basic and acidic residues" evidence="1">
    <location>
        <begin position="1"/>
        <end position="15"/>
    </location>
</feature>
<evidence type="ECO:0000256" key="1">
    <source>
        <dbReference type="SAM" id="MobiDB-lite"/>
    </source>
</evidence>
<accession>A0A540W8T5</accession>
<keyword evidence="2" id="KW-1133">Transmembrane helix</keyword>
<evidence type="ECO:0000256" key="2">
    <source>
        <dbReference type="SAM" id="Phobius"/>
    </source>
</evidence>
<keyword evidence="4" id="KW-1185">Reference proteome</keyword>
<dbReference type="EMBL" id="VIGB01000003">
    <property type="protein sequence ID" value="TQF05408.1"/>
    <property type="molecule type" value="Genomic_DNA"/>
</dbReference>
<sequence length="71" mass="7810">MDNKSDEQHGDHQEAAEDLEAIEVEVPTGDVQEEHRENSDVRATRALTRATWCLVGVTLISVITAIPALVK</sequence>
<feature type="region of interest" description="Disordered" evidence="1">
    <location>
        <begin position="1"/>
        <end position="41"/>
    </location>
</feature>